<dbReference type="SUPFAM" id="SSF55424">
    <property type="entry name" value="FAD/NAD-linked reductases, dimerisation (C-terminal) domain"/>
    <property type="match status" value="1"/>
</dbReference>
<dbReference type="PANTHER" id="PTHR22912:SF217">
    <property type="entry name" value="DIHYDROLIPOYL DEHYDROGENASE"/>
    <property type="match status" value="1"/>
</dbReference>
<dbReference type="PIRSF" id="PIRSF000350">
    <property type="entry name" value="Mercury_reductase_MerA"/>
    <property type="match status" value="1"/>
</dbReference>
<proteinExistence type="inferred from homology"/>
<dbReference type="InterPro" id="IPR023753">
    <property type="entry name" value="FAD/NAD-binding_dom"/>
</dbReference>
<feature type="domain" description="FAD/NAD(P)-binding" evidence="14">
    <location>
        <begin position="1"/>
        <end position="320"/>
    </location>
</feature>
<comment type="miscellaneous">
    <text evidence="12">The active site is a redox-active disulfide bond.</text>
</comment>
<comment type="similarity">
    <text evidence="2 12">Belongs to the class-I pyridine nucleotide-disulfide oxidoreductase family.</text>
</comment>
<dbReference type="GO" id="GO:0005737">
    <property type="term" value="C:cytoplasm"/>
    <property type="evidence" value="ECO:0007669"/>
    <property type="project" value="UniProtKB-SubCell"/>
</dbReference>
<dbReference type="PRINTS" id="PR00411">
    <property type="entry name" value="PNDRDTASEI"/>
</dbReference>
<keyword evidence="11" id="KW-0547">Nucleotide-binding</keyword>
<evidence type="ECO:0000256" key="4">
    <source>
        <dbReference type="ARBA" id="ARBA00016961"/>
    </source>
</evidence>
<evidence type="ECO:0000256" key="10">
    <source>
        <dbReference type="PIRSR" id="PIRSR000350-2"/>
    </source>
</evidence>
<keyword evidence="16" id="KW-1185">Reference proteome</keyword>
<evidence type="ECO:0000259" key="14">
    <source>
        <dbReference type="Pfam" id="PF07992"/>
    </source>
</evidence>
<dbReference type="InterPro" id="IPR036188">
    <property type="entry name" value="FAD/NAD-bd_sf"/>
</dbReference>
<keyword evidence="12" id="KW-0676">Redox-active center</keyword>
<comment type="cofactor">
    <cofactor evidence="11 12">
        <name>FAD</name>
        <dbReference type="ChEBI" id="CHEBI:57692"/>
    </cofactor>
    <text evidence="11 12">Binds 1 FAD per subunit.</text>
</comment>
<feature type="binding site" evidence="11">
    <location>
        <position position="47"/>
    </location>
    <ligand>
        <name>FAD</name>
        <dbReference type="ChEBI" id="CHEBI:57692"/>
    </ligand>
</feature>
<evidence type="ECO:0000256" key="6">
    <source>
        <dbReference type="ARBA" id="ARBA00022827"/>
    </source>
</evidence>
<dbReference type="InterPro" id="IPR006258">
    <property type="entry name" value="Lipoamide_DH"/>
</dbReference>
<keyword evidence="7 12" id="KW-0560">Oxidoreductase</keyword>
<evidence type="ECO:0000256" key="1">
    <source>
        <dbReference type="ARBA" id="ARBA00004496"/>
    </source>
</evidence>
<evidence type="ECO:0000256" key="2">
    <source>
        <dbReference type="ARBA" id="ARBA00007532"/>
    </source>
</evidence>
<keyword evidence="6 11" id="KW-0274">FAD</keyword>
<dbReference type="EC" id="1.8.1.4" evidence="3 12"/>
<evidence type="ECO:0000256" key="9">
    <source>
        <dbReference type="ARBA" id="ARBA00049187"/>
    </source>
</evidence>
<dbReference type="AlphaFoldDB" id="A0A975AVK4"/>
<evidence type="ECO:0000256" key="12">
    <source>
        <dbReference type="RuleBase" id="RU003692"/>
    </source>
</evidence>
<organism evidence="15 16">
    <name type="scientific">Aceticella autotrophica</name>
    <dbReference type="NCBI Taxonomy" id="2755338"/>
    <lineage>
        <taxon>Bacteria</taxon>
        <taxon>Bacillati</taxon>
        <taxon>Bacillota</taxon>
        <taxon>Clostridia</taxon>
        <taxon>Thermoanaerobacterales</taxon>
        <taxon>Thermoanaerobacteraceae</taxon>
        <taxon>Aceticella</taxon>
    </lineage>
</organism>
<feature type="binding site" evidence="11">
    <location>
        <begin position="177"/>
        <end position="184"/>
    </location>
    <ligand>
        <name>NAD(+)</name>
        <dbReference type="ChEBI" id="CHEBI:57540"/>
    </ligand>
</feature>
<evidence type="ECO:0000256" key="5">
    <source>
        <dbReference type="ARBA" id="ARBA00022630"/>
    </source>
</evidence>
<feature type="binding site" evidence="11">
    <location>
        <begin position="140"/>
        <end position="142"/>
    </location>
    <ligand>
        <name>FAD</name>
        <dbReference type="ChEBI" id="CHEBI:57692"/>
    </ligand>
</feature>
<dbReference type="Gene3D" id="3.50.50.60">
    <property type="entry name" value="FAD/NAD(P)-binding domain"/>
    <property type="match status" value="2"/>
</dbReference>
<evidence type="ECO:0000313" key="16">
    <source>
        <dbReference type="Proteomes" id="UP000671913"/>
    </source>
</evidence>
<feature type="domain" description="Pyridine nucleotide-disulphide oxidoreductase dimerisation" evidence="13">
    <location>
        <begin position="339"/>
        <end position="446"/>
    </location>
</feature>
<dbReference type="Pfam" id="PF07992">
    <property type="entry name" value="Pyr_redox_2"/>
    <property type="match status" value="1"/>
</dbReference>
<dbReference type="GO" id="GO:0050660">
    <property type="term" value="F:flavin adenine dinucleotide binding"/>
    <property type="evidence" value="ECO:0007669"/>
    <property type="project" value="InterPro"/>
</dbReference>
<gene>
    <name evidence="15" type="primary">lpdA</name>
    <name evidence="15" type="ORF">ACETAC_10560</name>
</gene>
<dbReference type="KEGG" id="aaut:ACETAC_10560"/>
<feature type="binding site" evidence="11">
    <location>
        <position position="200"/>
    </location>
    <ligand>
        <name>NAD(+)</name>
        <dbReference type="ChEBI" id="CHEBI:57540"/>
    </ligand>
</feature>
<dbReference type="GO" id="GO:0004148">
    <property type="term" value="F:dihydrolipoyl dehydrogenase (NADH) activity"/>
    <property type="evidence" value="ECO:0007669"/>
    <property type="project" value="UniProtKB-EC"/>
</dbReference>
<accession>A0A975AVK4</accession>
<dbReference type="PRINTS" id="PR00368">
    <property type="entry name" value="FADPNR"/>
</dbReference>
<dbReference type="NCBIfam" id="TIGR01350">
    <property type="entry name" value="lipoamide_DH"/>
    <property type="match status" value="1"/>
</dbReference>
<sequence length="459" mass="49654">MKLIVIGGGYAGYVAAIKAAMLGAEVTLIEKGNIGGNCINAGSISSKALLAPLEIMENVFTADKFGVKIEGDIKLDFNYMVSRKDSILKQLVSRIECILKTRGVKIIRGTAKLLSKKTVEVIMKDDRKKLLEADKIIIATGSVPVVPPMFPYDGKHVITSDEVLSLKKLPESLVVAGGGPIGCEIGQLLSKLGTDVKIIEKHDCLISSFEDEELANELQSVLKRDKVQLILGDSIKSVEVKDGKVYTNLESGKKLKSELMLLSVGRKAYIDGLRLEELGVAIERGKIVVNDKLETNIEGILAVGDVNNTISLANVALMEGIVAAENAFNKDKRMNYKAVPRCIFTLPEIAAVGVTEKQLKDKNIKYKVGRFNFAEQAKAEIVGKTQGFVKVIADKDDKIIGASIFGAHATDLLAELTLAVHLSLTCQEMGNVIYSHPTLSEAIMEALHDVNNGSVHSIK</sequence>
<dbReference type="InterPro" id="IPR050151">
    <property type="entry name" value="Class-I_Pyr_Nuc-Dis_Oxidored"/>
</dbReference>
<evidence type="ECO:0000259" key="13">
    <source>
        <dbReference type="Pfam" id="PF02852"/>
    </source>
</evidence>
<comment type="catalytic activity">
    <reaction evidence="9 12">
        <text>N(6)-[(R)-dihydrolipoyl]-L-lysyl-[protein] + NAD(+) = N(6)-[(R)-lipoyl]-L-lysyl-[protein] + NADH + H(+)</text>
        <dbReference type="Rhea" id="RHEA:15045"/>
        <dbReference type="Rhea" id="RHEA-COMP:10474"/>
        <dbReference type="Rhea" id="RHEA-COMP:10475"/>
        <dbReference type="ChEBI" id="CHEBI:15378"/>
        <dbReference type="ChEBI" id="CHEBI:57540"/>
        <dbReference type="ChEBI" id="CHEBI:57945"/>
        <dbReference type="ChEBI" id="CHEBI:83099"/>
        <dbReference type="ChEBI" id="CHEBI:83100"/>
        <dbReference type="EC" id="1.8.1.4"/>
    </reaction>
</comment>
<dbReference type="FunFam" id="3.30.390.30:FF:000001">
    <property type="entry name" value="Dihydrolipoyl dehydrogenase"/>
    <property type="match status" value="1"/>
</dbReference>
<reference evidence="15" key="1">
    <citation type="submission" date="2020-08" db="EMBL/GenBank/DDBJ databases">
        <title>Genomic insights into the carbon and energy metabolism of the first obligate autotrophic acetogenic bacterium Aceticella autotrophica gen. nov., sp. nov.</title>
        <authorList>
            <person name="Toshchakov S.V."/>
            <person name="Elcheninov A.G."/>
            <person name="Kublanov I.V."/>
            <person name="Frolov E.N."/>
            <person name="Lebedinsky A.V."/>
        </authorList>
    </citation>
    <scope>NUCLEOTIDE SEQUENCE</scope>
    <source>
        <strain evidence="15">3443-3Ac</strain>
    </source>
</reference>
<dbReference type="GO" id="GO:0006103">
    <property type="term" value="P:2-oxoglutarate metabolic process"/>
    <property type="evidence" value="ECO:0007669"/>
    <property type="project" value="TreeGrafter"/>
</dbReference>
<name>A0A975AVK4_9THEO</name>
<evidence type="ECO:0000256" key="3">
    <source>
        <dbReference type="ARBA" id="ARBA00012608"/>
    </source>
</evidence>
<evidence type="ECO:0000256" key="11">
    <source>
        <dbReference type="PIRSR" id="PIRSR000350-3"/>
    </source>
</evidence>
<dbReference type="Gene3D" id="3.30.390.30">
    <property type="match status" value="1"/>
</dbReference>
<feature type="binding site" evidence="11">
    <location>
        <position position="305"/>
    </location>
    <ligand>
        <name>NAD(+)</name>
        <dbReference type="ChEBI" id="CHEBI:57540"/>
    </ligand>
</feature>
<dbReference type="SUPFAM" id="SSF51905">
    <property type="entry name" value="FAD/NAD(P)-binding domain"/>
    <property type="match status" value="1"/>
</dbReference>
<dbReference type="RefSeq" id="WP_284679946.1">
    <property type="nucleotide sequence ID" value="NZ_CP060096.1"/>
</dbReference>
<dbReference type="EMBL" id="CP060096">
    <property type="protein sequence ID" value="QSZ27257.1"/>
    <property type="molecule type" value="Genomic_DNA"/>
</dbReference>
<dbReference type="InterPro" id="IPR016156">
    <property type="entry name" value="FAD/NAD-linked_Rdtase_dimer_sf"/>
</dbReference>
<evidence type="ECO:0000256" key="7">
    <source>
        <dbReference type="ARBA" id="ARBA00023002"/>
    </source>
</evidence>
<feature type="binding site" evidence="11">
    <location>
        <position position="265"/>
    </location>
    <ligand>
        <name>NAD(+)</name>
        <dbReference type="ChEBI" id="CHEBI:57540"/>
    </ligand>
</feature>
<dbReference type="Pfam" id="PF02852">
    <property type="entry name" value="Pyr_redox_dim"/>
    <property type="match status" value="1"/>
</dbReference>
<evidence type="ECO:0000256" key="8">
    <source>
        <dbReference type="ARBA" id="ARBA00023027"/>
    </source>
</evidence>
<dbReference type="PANTHER" id="PTHR22912">
    <property type="entry name" value="DISULFIDE OXIDOREDUCTASE"/>
    <property type="match status" value="1"/>
</dbReference>
<protein>
    <recommendedName>
        <fullName evidence="4 12">Dihydrolipoyl dehydrogenase</fullName>
        <ecNumber evidence="3 12">1.8.1.4</ecNumber>
    </recommendedName>
</protein>
<feature type="active site" description="Proton acceptor" evidence="10">
    <location>
        <position position="436"/>
    </location>
</feature>
<comment type="subcellular location">
    <subcellularLocation>
        <location evidence="1">Cytoplasm</location>
    </subcellularLocation>
</comment>
<keyword evidence="8 11" id="KW-0520">NAD</keyword>
<keyword evidence="5 12" id="KW-0285">Flavoprotein</keyword>
<dbReference type="InterPro" id="IPR004099">
    <property type="entry name" value="Pyr_nucl-diS_OxRdtase_dimer"/>
</dbReference>
<dbReference type="Proteomes" id="UP000671913">
    <property type="component" value="Chromosome"/>
</dbReference>
<evidence type="ECO:0000313" key="15">
    <source>
        <dbReference type="EMBL" id="QSZ27257.1"/>
    </source>
</evidence>
<dbReference type="InterPro" id="IPR001100">
    <property type="entry name" value="Pyr_nuc-diS_OxRdtase"/>
</dbReference>